<dbReference type="AlphaFoldDB" id="A0A061RYM2"/>
<feature type="non-terminal residue" evidence="2">
    <location>
        <position position="1"/>
    </location>
</feature>
<evidence type="ECO:0000256" key="1">
    <source>
        <dbReference type="SAM" id="MobiDB-lite"/>
    </source>
</evidence>
<reference evidence="2" key="1">
    <citation type="submission" date="2014-05" db="EMBL/GenBank/DDBJ databases">
        <title>The transcriptome of the halophilic microalga Tetraselmis sp. GSL018 isolated from the Great Salt Lake, Utah.</title>
        <authorList>
            <person name="Jinkerson R.E."/>
            <person name="D'Adamo S."/>
            <person name="Posewitz M.C."/>
        </authorList>
    </citation>
    <scope>NUCLEOTIDE SEQUENCE</scope>
    <source>
        <strain evidence="2">GSL018</strain>
    </source>
</reference>
<gene>
    <name evidence="2" type="ORF">TSPGSL018_22081</name>
</gene>
<accession>A0A061RYM2</accession>
<proteinExistence type="predicted"/>
<feature type="region of interest" description="Disordered" evidence="1">
    <location>
        <begin position="64"/>
        <end position="103"/>
    </location>
</feature>
<protein>
    <submittedName>
        <fullName evidence="2">Uncharacterized protein</fullName>
    </submittedName>
</protein>
<name>A0A061RYM2_9CHLO</name>
<evidence type="ECO:0000313" key="2">
    <source>
        <dbReference type="EMBL" id="JAC75780.1"/>
    </source>
</evidence>
<organism evidence="2">
    <name type="scientific">Tetraselmis sp. GSL018</name>
    <dbReference type="NCBI Taxonomy" id="582737"/>
    <lineage>
        <taxon>Eukaryota</taxon>
        <taxon>Viridiplantae</taxon>
        <taxon>Chlorophyta</taxon>
        <taxon>core chlorophytes</taxon>
        <taxon>Chlorodendrophyceae</taxon>
        <taxon>Chlorodendrales</taxon>
        <taxon>Chlorodendraceae</taxon>
        <taxon>Tetraselmis</taxon>
    </lineage>
</organism>
<sequence>SPPSSGALPSSAVSLPDPIEAAGSLCSLTAAPPFPSLLSFMGEPVPDAARQSYGEELVLHWQDRSGDARGSGTLPVHPPSPFLPPESSHSALPLCPRGCPSRS</sequence>
<dbReference type="EMBL" id="GBEZ01009839">
    <property type="protein sequence ID" value="JAC75780.1"/>
    <property type="molecule type" value="Transcribed_RNA"/>
</dbReference>